<protein>
    <submittedName>
        <fullName evidence="3">G-D-S-L family lipolytic protein</fullName>
    </submittedName>
</protein>
<sequence length="248" mass="28555">MRKKVWILVLVAGSLAILLALAENQTDFLRTNANEMPENDSESKKKNITYYTKYYQTKKSIYDSYTHKDSETIFLGDSLTDYYEWGEALSDHEVLNRGIAGDTTTGVLNRIDEVVKAKPDRVYLLIGINDMIAGQPINKIETNYKQILDILKTRSPNTKVYVQSLFPVNTALTGHPLNNATIRDLNKRLEDLSNLYDYQYIDIYPELVEFGQLNKDFTFDGLHLNGEGYRIWTRKILSTYNTNEDAEK</sequence>
<dbReference type="GO" id="GO:0004622">
    <property type="term" value="F:phosphatidylcholine lysophospholipase activity"/>
    <property type="evidence" value="ECO:0007669"/>
    <property type="project" value="TreeGrafter"/>
</dbReference>
<proteinExistence type="predicted"/>
<evidence type="ECO:0000259" key="2">
    <source>
        <dbReference type="Pfam" id="PF13472"/>
    </source>
</evidence>
<dbReference type="InterPro" id="IPR013830">
    <property type="entry name" value="SGNH_hydro"/>
</dbReference>
<dbReference type="PANTHER" id="PTHR30383:SF5">
    <property type="entry name" value="SGNH HYDROLASE-TYPE ESTERASE DOMAIN-CONTAINING PROTEIN"/>
    <property type="match status" value="1"/>
</dbReference>
<dbReference type="Proteomes" id="UP000447833">
    <property type="component" value="Unassembled WGS sequence"/>
</dbReference>
<comment type="caution">
    <text evidence="3">The sequence shown here is derived from an EMBL/GenBank/DDBJ whole genome shotgun (WGS) entry which is preliminary data.</text>
</comment>
<gene>
    <name evidence="3" type="ORF">GLW07_06380</name>
</gene>
<dbReference type="InterPro" id="IPR051532">
    <property type="entry name" value="Ester_Hydrolysis_Enzymes"/>
</dbReference>
<dbReference type="AlphaFoldDB" id="A0A845EWT7"/>
<feature type="chain" id="PRO_5033000389" evidence="1">
    <location>
        <begin position="23"/>
        <end position="248"/>
    </location>
</feature>
<keyword evidence="1" id="KW-0732">Signal</keyword>
<dbReference type="Pfam" id="PF13472">
    <property type="entry name" value="Lipase_GDSL_2"/>
    <property type="match status" value="1"/>
</dbReference>
<dbReference type="PANTHER" id="PTHR30383">
    <property type="entry name" value="THIOESTERASE 1/PROTEASE 1/LYSOPHOSPHOLIPASE L1"/>
    <property type="match status" value="1"/>
</dbReference>
<accession>A0A845EWT7</accession>
<dbReference type="EMBL" id="WMEY01000002">
    <property type="protein sequence ID" value="MYL62983.1"/>
    <property type="molecule type" value="Genomic_DNA"/>
</dbReference>
<evidence type="ECO:0000313" key="4">
    <source>
        <dbReference type="Proteomes" id="UP000447833"/>
    </source>
</evidence>
<organism evidence="3 4">
    <name type="scientific">Guptibacillus hwajinpoensis</name>
    <dbReference type="NCBI Taxonomy" id="208199"/>
    <lineage>
        <taxon>Bacteria</taxon>
        <taxon>Bacillati</taxon>
        <taxon>Bacillota</taxon>
        <taxon>Bacilli</taxon>
        <taxon>Bacillales</taxon>
        <taxon>Guptibacillaceae</taxon>
        <taxon>Guptibacillus</taxon>
    </lineage>
</organism>
<dbReference type="RefSeq" id="WP_160918707.1">
    <property type="nucleotide sequence ID" value="NZ_WMEY01000002.1"/>
</dbReference>
<evidence type="ECO:0000313" key="3">
    <source>
        <dbReference type="EMBL" id="MYL62983.1"/>
    </source>
</evidence>
<dbReference type="SUPFAM" id="SSF52266">
    <property type="entry name" value="SGNH hydrolase"/>
    <property type="match status" value="1"/>
</dbReference>
<name>A0A845EWT7_9BACL</name>
<dbReference type="InterPro" id="IPR036514">
    <property type="entry name" value="SGNH_hydro_sf"/>
</dbReference>
<feature type="signal peptide" evidence="1">
    <location>
        <begin position="1"/>
        <end position="22"/>
    </location>
</feature>
<feature type="domain" description="SGNH hydrolase-type esterase" evidence="2">
    <location>
        <begin position="74"/>
        <end position="231"/>
    </location>
</feature>
<reference evidence="3 4" key="1">
    <citation type="submission" date="2019-11" db="EMBL/GenBank/DDBJ databases">
        <title>Genome sequences of 17 halophilic strains isolated from different environments.</title>
        <authorList>
            <person name="Furrow R.E."/>
        </authorList>
    </citation>
    <scope>NUCLEOTIDE SEQUENCE [LARGE SCALE GENOMIC DNA]</scope>
    <source>
        <strain evidence="3 4">22506_14_FS</strain>
    </source>
</reference>
<evidence type="ECO:0000256" key="1">
    <source>
        <dbReference type="SAM" id="SignalP"/>
    </source>
</evidence>
<dbReference type="Gene3D" id="3.40.50.1110">
    <property type="entry name" value="SGNH hydrolase"/>
    <property type="match status" value="1"/>
</dbReference>